<organism evidence="2 3">
    <name type="scientific">Advenella kashmirensis W13003</name>
    <dbReference type="NCBI Taxonomy" id="1424334"/>
    <lineage>
        <taxon>Bacteria</taxon>
        <taxon>Pseudomonadati</taxon>
        <taxon>Pseudomonadota</taxon>
        <taxon>Betaproteobacteria</taxon>
        <taxon>Burkholderiales</taxon>
        <taxon>Alcaligenaceae</taxon>
    </lineage>
</organism>
<reference evidence="2 3" key="1">
    <citation type="journal article" date="2014" name="Genome Announc.">
        <title>Draft Genome Sequence of Advenella kashmirensis Strain W13003, a Polycyclic Aromatic Hydrocarbon-Degrading Bacterium.</title>
        <authorList>
            <person name="Wang X."/>
            <person name="Jin D."/>
            <person name="Zhou L."/>
            <person name="Wu L."/>
            <person name="An W."/>
            <person name="Zhao L."/>
        </authorList>
    </citation>
    <scope>NUCLEOTIDE SEQUENCE [LARGE SCALE GENOMIC DNA]</scope>
    <source>
        <strain evidence="2 3">W13003</strain>
    </source>
</reference>
<dbReference type="Pfam" id="PF04247">
    <property type="entry name" value="SirB"/>
    <property type="match status" value="1"/>
</dbReference>
<dbReference type="GO" id="GO:0005886">
    <property type="term" value="C:plasma membrane"/>
    <property type="evidence" value="ECO:0007669"/>
    <property type="project" value="TreeGrafter"/>
</dbReference>
<gene>
    <name evidence="2" type="ORF">W822_22905</name>
</gene>
<feature type="transmembrane region" description="Helical" evidence="1">
    <location>
        <begin position="97"/>
        <end position="115"/>
    </location>
</feature>
<dbReference type="PIRSF" id="PIRSF005610">
    <property type="entry name" value="SirB"/>
    <property type="match status" value="1"/>
</dbReference>
<name>V8QK27_9BURK</name>
<keyword evidence="3" id="KW-1185">Reference proteome</keyword>
<dbReference type="AlphaFoldDB" id="V8QK27"/>
<dbReference type="PATRIC" id="fig|1424334.3.peg.4587"/>
<protein>
    <submittedName>
        <fullName evidence="2">Invasion gene expression up-regulator, SirB</fullName>
    </submittedName>
</protein>
<dbReference type="STRING" id="1424334.W822_22905"/>
<dbReference type="eggNOG" id="COG3094">
    <property type="taxonomic scope" value="Bacteria"/>
</dbReference>
<dbReference type="EMBL" id="AYXT01000015">
    <property type="protein sequence ID" value="ETF00296.1"/>
    <property type="molecule type" value="Genomic_DNA"/>
</dbReference>
<keyword evidence="1" id="KW-0472">Membrane</keyword>
<evidence type="ECO:0000256" key="1">
    <source>
        <dbReference type="SAM" id="Phobius"/>
    </source>
</evidence>
<feature type="transmembrane region" description="Helical" evidence="1">
    <location>
        <begin position="56"/>
        <end position="85"/>
    </location>
</feature>
<dbReference type="PANTHER" id="PTHR39594:SF1">
    <property type="entry name" value="PROTEIN YCHQ"/>
    <property type="match status" value="1"/>
</dbReference>
<dbReference type="InterPro" id="IPR007360">
    <property type="entry name" value="SirB"/>
</dbReference>
<dbReference type="Proteomes" id="UP000018733">
    <property type="component" value="Unassembled WGS sequence"/>
</dbReference>
<dbReference type="OrthoDB" id="5588650at2"/>
<keyword evidence="1" id="KW-0812">Transmembrane</keyword>
<proteinExistence type="predicted"/>
<dbReference type="PANTHER" id="PTHR39594">
    <property type="entry name" value="PROTEIN YCHQ"/>
    <property type="match status" value="1"/>
</dbReference>
<evidence type="ECO:0000313" key="3">
    <source>
        <dbReference type="Proteomes" id="UP000018733"/>
    </source>
</evidence>
<dbReference type="HOGENOM" id="CLU_123860_2_0_4"/>
<comment type="caution">
    <text evidence="2">The sequence shown here is derived from an EMBL/GenBank/DDBJ whole genome shotgun (WGS) entry which is preliminary data.</text>
</comment>
<dbReference type="RefSeq" id="WP_024007482.1">
    <property type="nucleotide sequence ID" value="NZ_KI650984.1"/>
</dbReference>
<keyword evidence="1" id="KW-1133">Transmembrane helix</keyword>
<evidence type="ECO:0000313" key="2">
    <source>
        <dbReference type="EMBL" id="ETF00296.1"/>
    </source>
</evidence>
<sequence length="129" mass="14182">MSGYLMVKHFHMTLAILSLLFFIVRACWSVAGSGLLMRPFVRVAPHVIDTLLLLCGLYLLSFIGMQPFIVAKLIGLMLYIVLGSLAIKRARTTGQKALFAVLAVLVFIYILGAAFKHSPWSWMAPALGA</sequence>
<accession>V8QK27</accession>